<keyword evidence="5 10" id="KW-0812">Transmembrane</keyword>
<keyword evidence="3 10" id="KW-0813">Transport</keyword>
<keyword evidence="7 10" id="KW-0472">Membrane</keyword>
<dbReference type="Gene3D" id="2.170.130.10">
    <property type="entry name" value="TonB-dependent receptor, plug domain"/>
    <property type="match status" value="1"/>
</dbReference>
<evidence type="ECO:0000256" key="10">
    <source>
        <dbReference type="PROSITE-ProRule" id="PRU01360"/>
    </source>
</evidence>
<evidence type="ECO:0000256" key="7">
    <source>
        <dbReference type="ARBA" id="ARBA00023136"/>
    </source>
</evidence>
<name>A0ABT2D3G5_9BURK</name>
<dbReference type="InterPro" id="IPR000531">
    <property type="entry name" value="Beta-barrel_TonB"/>
</dbReference>
<dbReference type="PANTHER" id="PTHR47234:SF2">
    <property type="entry name" value="TONB-DEPENDENT RECEPTOR"/>
    <property type="match status" value="1"/>
</dbReference>
<evidence type="ECO:0000313" key="16">
    <source>
        <dbReference type="EMBL" id="MCS0659873.1"/>
    </source>
</evidence>
<comment type="subcellular location">
    <subcellularLocation>
        <location evidence="1 10">Cell outer membrane</location>
        <topology evidence="1 10">Multi-pass membrane protein</topology>
    </subcellularLocation>
</comment>
<evidence type="ECO:0000256" key="13">
    <source>
        <dbReference type="SAM" id="SignalP"/>
    </source>
</evidence>
<comment type="caution">
    <text evidence="16">The sequence shown here is derived from an EMBL/GenBank/DDBJ whole genome shotgun (WGS) entry which is preliminary data.</text>
</comment>
<evidence type="ECO:0000256" key="11">
    <source>
        <dbReference type="RuleBase" id="RU003357"/>
    </source>
</evidence>
<evidence type="ECO:0000256" key="9">
    <source>
        <dbReference type="ARBA" id="ARBA00023237"/>
    </source>
</evidence>
<evidence type="ECO:0000256" key="2">
    <source>
        <dbReference type="ARBA" id="ARBA00009810"/>
    </source>
</evidence>
<dbReference type="InterPro" id="IPR036942">
    <property type="entry name" value="Beta-barrel_TonB_sf"/>
</dbReference>
<evidence type="ECO:0000256" key="3">
    <source>
        <dbReference type="ARBA" id="ARBA00022448"/>
    </source>
</evidence>
<keyword evidence="6 11" id="KW-0798">TonB box</keyword>
<keyword evidence="8 16" id="KW-0675">Receptor</keyword>
<dbReference type="SUPFAM" id="SSF56935">
    <property type="entry name" value="Porins"/>
    <property type="match status" value="1"/>
</dbReference>
<dbReference type="InterPro" id="IPR039426">
    <property type="entry name" value="TonB-dep_rcpt-like"/>
</dbReference>
<evidence type="ECO:0000256" key="8">
    <source>
        <dbReference type="ARBA" id="ARBA00023170"/>
    </source>
</evidence>
<dbReference type="RefSeq" id="WP_258813066.1">
    <property type="nucleotide sequence ID" value="NZ_JANUGU010000006.1"/>
</dbReference>
<evidence type="ECO:0000259" key="15">
    <source>
        <dbReference type="Pfam" id="PF07715"/>
    </source>
</evidence>
<dbReference type="InterPro" id="IPR012910">
    <property type="entry name" value="Plug_dom"/>
</dbReference>
<reference evidence="16 17" key="1">
    <citation type="submission" date="2022-08" db="EMBL/GenBank/DDBJ databases">
        <title>Reclassification of Massilia species as members of the genera Telluria, Duganella, Pseudoduganella, Mokoshia gen. nov. and Zemynaea gen. nov. using orthogonal and non-orthogonal genome-based approaches.</title>
        <authorList>
            <person name="Bowman J.P."/>
        </authorList>
    </citation>
    <scope>NUCLEOTIDE SEQUENCE [LARGE SCALE GENOMIC DNA]</scope>
    <source>
        <strain evidence="16 17">JCM 31606</strain>
    </source>
</reference>
<protein>
    <submittedName>
        <fullName evidence="16">TonB-dependent receptor</fullName>
    </submittedName>
</protein>
<dbReference type="Proteomes" id="UP001204621">
    <property type="component" value="Unassembled WGS sequence"/>
</dbReference>
<evidence type="ECO:0000256" key="1">
    <source>
        <dbReference type="ARBA" id="ARBA00004571"/>
    </source>
</evidence>
<proteinExistence type="inferred from homology"/>
<gene>
    <name evidence="16" type="ORF">NX778_17510</name>
</gene>
<dbReference type="CDD" id="cd01347">
    <property type="entry name" value="ligand_gated_channel"/>
    <property type="match status" value="1"/>
</dbReference>
<keyword evidence="9 10" id="KW-0998">Cell outer membrane</keyword>
<organism evidence="16 17">
    <name type="scientific">Massilia terrae</name>
    <dbReference type="NCBI Taxonomy" id="1811224"/>
    <lineage>
        <taxon>Bacteria</taxon>
        <taxon>Pseudomonadati</taxon>
        <taxon>Pseudomonadota</taxon>
        <taxon>Betaproteobacteria</taxon>
        <taxon>Burkholderiales</taxon>
        <taxon>Oxalobacteraceae</taxon>
        <taxon>Telluria group</taxon>
        <taxon>Massilia</taxon>
    </lineage>
</organism>
<comment type="similarity">
    <text evidence="2 10 11">Belongs to the TonB-dependent receptor family.</text>
</comment>
<dbReference type="Pfam" id="PF07715">
    <property type="entry name" value="Plug"/>
    <property type="match status" value="1"/>
</dbReference>
<dbReference type="PROSITE" id="PS52016">
    <property type="entry name" value="TONB_DEPENDENT_REC_3"/>
    <property type="match status" value="1"/>
</dbReference>
<keyword evidence="17" id="KW-1185">Reference proteome</keyword>
<dbReference type="Gene3D" id="2.40.170.20">
    <property type="entry name" value="TonB-dependent receptor, beta-barrel domain"/>
    <property type="match status" value="1"/>
</dbReference>
<accession>A0ABT2D3G5</accession>
<evidence type="ECO:0000313" key="17">
    <source>
        <dbReference type="Proteomes" id="UP001204621"/>
    </source>
</evidence>
<evidence type="ECO:0000256" key="6">
    <source>
        <dbReference type="ARBA" id="ARBA00023077"/>
    </source>
</evidence>
<dbReference type="Pfam" id="PF00593">
    <property type="entry name" value="TonB_dep_Rec_b-barrel"/>
    <property type="match status" value="1"/>
</dbReference>
<feature type="region of interest" description="Disordered" evidence="12">
    <location>
        <begin position="95"/>
        <end position="116"/>
    </location>
</feature>
<evidence type="ECO:0000256" key="5">
    <source>
        <dbReference type="ARBA" id="ARBA00022692"/>
    </source>
</evidence>
<sequence length="953" mass="102649">MKLKKLAHLIALIGAVGPAMAQTTADTPADTTTQPQKIQRVEILGSSIKRIAKEGALPVEIITRKQLEEQGIVTAEEAIAVLNINGNGSDNLASNADVTSGAQRGNNGASSANLRGQGSDSTLVLLNGRRVATHGMKGSAVDLNSIPMAAVERIEVLKDGASAVYGTDAIGGVINFVLKKNYHGLEAQVFEDKDQHPGGNIYRATITGGWGDLDEQGWNVLVAGSHTYNQALRGNQRDFVNTFQPNRGLSVDTRGTPFGTVFATSLGPNLFGTKAPTAASGQVYNGVNILNLPGGLGCNTFDGMQAYDAKLWNDPTTAYGCAWDTGRAAVLQQPVHNDNGIARATFKAGEHQLFVELVGSDVRVSKSFSPNQLSPSSSTFPATAWYPKTGAAYDTIYNALVKVFPSIAANYGLPIAYRWRCMECGNRQIDTETKAGRLQLGAEGPINLGRFGTWDYSAGLQRAYSESQSTLGNGYNFTAALDAALGSGIINPFLMPGQTQSQQALDLIKSTSAAGVVLYGGKTTLTELDAKMSGEVMKLPAGAMMAAVGVDLRREEYKFNGDLRAAQQRPAILNAPFDDQNALDQVHRDIKAAYFEVLVPVTKDLELTIAGREDHYSGIGGTFNPKYSFRYQPVQSIMFRGSYNTGFRAPSFNQLFNGVTQTQYAGKDLVDPKTCPSGKVDQNNPACAAVLPIIVTGGKSDLQPETAKEGTLGVVWEPGSRFSANADLWEIRKQNTIDTFALSTMIAQYNIFANQFIRDASGTLVAVDQRWVNAGERITRGLELGARTNGRDFGGQWTAGIDASHLLMKKSRATKDSPYGPSEIGRFLFTGDLGLKWKATSYVTYKQGNWGGMLQNIWRSGYADQQLPGVANGLVVPPNFDPRVKAYSIFNLSVNYTGFKNTTIVAGIKNLFDKDPPFAVTYDSNTGAGSSWEPRVADPRGRSFTLNVNYKFF</sequence>
<feature type="domain" description="TonB-dependent receptor plug" evidence="15">
    <location>
        <begin position="58"/>
        <end position="173"/>
    </location>
</feature>
<dbReference type="InterPro" id="IPR037066">
    <property type="entry name" value="Plug_dom_sf"/>
</dbReference>
<feature type="domain" description="TonB-dependent receptor-like beta-barrel" evidence="14">
    <location>
        <begin position="448"/>
        <end position="911"/>
    </location>
</feature>
<evidence type="ECO:0000256" key="4">
    <source>
        <dbReference type="ARBA" id="ARBA00022452"/>
    </source>
</evidence>
<keyword evidence="4 10" id="KW-1134">Transmembrane beta strand</keyword>
<dbReference type="EMBL" id="JANUGU010000006">
    <property type="protein sequence ID" value="MCS0659873.1"/>
    <property type="molecule type" value="Genomic_DNA"/>
</dbReference>
<dbReference type="PANTHER" id="PTHR47234">
    <property type="match status" value="1"/>
</dbReference>
<feature type="chain" id="PRO_5046349659" evidence="13">
    <location>
        <begin position="22"/>
        <end position="953"/>
    </location>
</feature>
<keyword evidence="13" id="KW-0732">Signal</keyword>
<feature type="signal peptide" evidence="13">
    <location>
        <begin position="1"/>
        <end position="21"/>
    </location>
</feature>
<evidence type="ECO:0000259" key="14">
    <source>
        <dbReference type="Pfam" id="PF00593"/>
    </source>
</evidence>
<evidence type="ECO:0000256" key="12">
    <source>
        <dbReference type="SAM" id="MobiDB-lite"/>
    </source>
</evidence>